<evidence type="ECO:0000256" key="1">
    <source>
        <dbReference type="ARBA" id="ARBA00004651"/>
    </source>
</evidence>
<dbReference type="PROSITE" id="PS51257">
    <property type="entry name" value="PROKAR_LIPOPROTEIN"/>
    <property type="match status" value="1"/>
</dbReference>
<protein>
    <submittedName>
        <fullName evidence="8">ComEC/Rec2 family competence protein</fullName>
    </submittedName>
</protein>
<dbReference type="AlphaFoldDB" id="A0A7V2F3F0"/>
<dbReference type="Pfam" id="PF03772">
    <property type="entry name" value="Competence"/>
    <property type="match status" value="1"/>
</dbReference>
<dbReference type="PANTHER" id="PTHR30619">
    <property type="entry name" value="DNA INTERNALIZATION/COMPETENCE PROTEIN COMEC/REC2"/>
    <property type="match status" value="1"/>
</dbReference>
<feature type="transmembrane region" description="Helical" evidence="6">
    <location>
        <begin position="302"/>
        <end position="324"/>
    </location>
</feature>
<accession>A0A7V2F3F0</accession>
<evidence type="ECO:0000256" key="4">
    <source>
        <dbReference type="ARBA" id="ARBA00022989"/>
    </source>
</evidence>
<organism evidence="8">
    <name type="scientific">Eiseniibacteriota bacterium</name>
    <dbReference type="NCBI Taxonomy" id="2212470"/>
    <lineage>
        <taxon>Bacteria</taxon>
        <taxon>Candidatus Eiseniibacteriota</taxon>
    </lineage>
</organism>
<feature type="transmembrane region" description="Helical" evidence="6">
    <location>
        <begin position="387"/>
        <end position="405"/>
    </location>
</feature>
<dbReference type="InterPro" id="IPR004477">
    <property type="entry name" value="ComEC_N"/>
</dbReference>
<dbReference type="Proteomes" id="UP000886069">
    <property type="component" value="Unassembled WGS sequence"/>
</dbReference>
<feature type="transmembrane region" description="Helical" evidence="6">
    <location>
        <begin position="267"/>
        <end position="290"/>
    </location>
</feature>
<evidence type="ECO:0000256" key="3">
    <source>
        <dbReference type="ARBA" id="ARBA00022692"/>
    </source>
</evidence>
<dbReference type="PANTHER" id="PTHR30619:SF1">
    <property type="entry name" value="RECOMBINATION PROTEIN 2"/>
    <property type="match status" value="1"/>
</dbReference>
<feature type="domain" description="ComEC/Rec2-related protein" evidence="7">
    <location>
        <begin position="114"/>
        <end position="353"/>
    </location>
</feature>
<evidence type="ECO:0000256" key="6">
    <source>
        <dbReference type="SAM" id="Phobius"/>
    </source>
</evidence>
<sequence>MTAGRWMMLVWWAVFFVSGIASCPGSIIPSLMVFLFMLRFRPVRTETWRLAFFVLCVSTSLVISTAALRQDRNDIDGALARRAPVIAADVRERLIASLDDPCLGAKGGDLLAALLFGARERLDRGLREAYGYLGIAHFLALSGLHLGILMLPLMWAVSFLPFGTAAKSAVVLAVIVSYSLVAGMPPSLVRAAALAAVFMLERSSGRKTTLARSLLLALLALALIDERLLLDGGFQLSCTAVFAIALVGIPLLRIIRSTILGKRAKGIAMLFVSPLVITVSVNIFALPLLLSFFGRAPLLAPVYNLLMVLPVTLLLYLGLAYAVLPFGCARRIISLPIGMISNALWHFPLKLAGHRQPALLAGGVCWPLYAAGVAILVFALRRENGRRGICACSALILLFASFVAGEGMRHRSAGSGGIAEPREISRHTMLYTDRLLVIDEDIGRWEAETAVRTIWKAGIGRIERLVISPARLGGRGGVAYIVSRIEFEKALCSPYLALHDGGLMKILRARGIETSFVEKTDSLMAGGWKICIIAPLYPPPPSEPVPVERACLRIVASPAGTAGQFEN</sequence>
<evidence type="ECO:0000256" key="2">
    <source>
        <dbReference type="ARBA" id="ARBA00022475"/>
    </source>
</evidence>
<feature type="transmembrane region" description="Helical" evidence="6">
    <location>
        <begin position="129"/>
        <end position="157"/>
    </location>
</feature>
<keyword evidence="3 6" id="KW-0812">Transmembrane</keyword>
<proteinExistence type="predicted"/>
<name>A0A7V2F3F0_UNCEI</name>
<keyword evidence="4 6" id="KW-1133">Transmembrane helix</keyword>
<evidence type="ECO:0000259" key="7">
    <source>
        <dbReference type="Pfam" id="PF03772"/>
    </source>
</evidence>
<feature type="transmembrane region" description="Helical" evidence="6">
    <location>
        <begin position="359"/>
        <end position="380"/>
    </location>
</feature>
<dbReference type="EMBL" id="DSEC01000336">
    <property type="protein sequence ID" value="HER43757.1"/>
    <property type="molecule type" value="Genomic_DNA"/>
</dbReference>
<evidence type="ECO:0000256" key="5">
    <source>
        <dbReference type="ARBA" id="ARBA00023136"/>
    </source>
</evidence>
<evidence type="ECO:0000313" key="8">
    <source>
        <dbReference type="EMBL" id="HER43757.1"/>
    </source>
</evidence>
<keyword evidence="5 6" id="KW-0472">Membrane</keyword>
<dbReference type="GO" id="GO:0005886">
    <property type="term" value="C:plasma membrane"/>
    <property type="evidence" value="ECO:0007669"/>
    <property type="project" value="UniProtKB-SubCell"/>
</dbReference>
<feature type="transmembrane region" description="Helical" evidence="6">
    <location>
        <begin position="169"/>
        <end position="198"/>
    </location>
</feature>
<feature type="transmembrane region" description="Helical" evidence="6">
    <location>
        <begin position="234"/>
        <end position="255"/>
    </location>
</feature>
<comment type="subcellular location">
    <subcellularLocation>
        <location evidence="1">Cell membrane</location>
        <topology evidence="1">Multi-pass membrane protein</topology>
    </subcellularLocation>
</comment>
<comment type="caution">
    <text evidence="8">The sequence shown here is derived from an EMBL/GenBank/DDBJ whole genome shotgun (WGS) entry which is preliminary data.</text>
</comment>
<feature type="transmembrane region" description="Helical" evidence="6">
    <location>
        <begin position="210"/>
        <end position="228"/>
    </location>
</feature>
<dbReference type="InterPro" id="IPR052159">
    <property type="entry name" value="Competence_DNA_uptake"/>
</dbReference>
<dbReference type="NCBIfam" id="TIGR00360">
    <property type="entry name" value="ComEC_N-term"/>
    <property type="match status" value="1"/>
</dbReference>
<feature type="transmembrane region" description="Helical" evidence="6">
    <location>
        <begin position="49"/>
        <end position="68"/>
    </location>
</feature>
<gene>
    <name evidence="8" type="ORF">ENO08_04790</name>
</gene>
<feature type="transmembrane region" description="Helical" evidence="6">
    <location>
        <begin position="331"/>
        <end position="347"/>
    </location>
</feature>
<keyword evidence="2" id="KW-1003">Cell membrane</keyword>
<reference evidence="8" key="1">
    <citation type="journal article" date="2020" name="mSystems">
        <title>Genome- and Community-Level Interaction Insights into Carbon Utilization and Element Cycling Functions of Hydrothermarchaeota in Hydrothermal Sediment.</title>
        <authorList>
            <person name="Zhou Z."/>
            <person name="Liu Y."/>
            <person name="Xu W."/>
            <person name="Pan J."/>
            <person name="Luo Z.H."/>
            <person name="Li M."/>
        </authorList>
    </citation>
    <scope>NUCLEOTIDE SEQUENCE [LARGE SCALE GENOMIC DNA]</scope>
    <source>
        <strain evidence="8">SpSt-1233</strain>
    </source>
</reference>